<feature type="domain" description="C2H2-type" evidence="9">
    <location>
        <begin position="403"/>
        <end position="423"/>
    </location>
</feature>
<feature type="region of interest" description="Disordered" evidence="8">
    <location>
        <begin position="217"/>
        <end position="253"/>
    </location>
</feature>
<feature type="domain" description="C2H2-type" evidence="9">
    <location>
        <begin position="317"/>
        <end position="344"/>
    </location>
</feature>
<evidence type="ECO:0000256" key="8">
    <source>
        <dbReference type="SAM" id="MobiDB-lite"/>
    </source>
</evidence>
<evidence type="ECO:0000256" key="1">
    <source>
        <dbReference type="ARBA" id="ARBA00004123"/>
    </source>
</evidence>
<dbReference type="AlphaFoldDB" id="A0ABD0XT42"/>
<comment type="subcellular location">
    <subcellularLocation>
        <location evidence="1">Nucleus</location>
    </subcellularLocation>
</comment>
<dbReference type="InterPro" id="IPR050331">
    <property type="entry name" value="Zinc_finger"/>
</dbReference>
<feature type="domain" description="C2H2-type" evidence="9">
    <location>
        <begin position="373"/>
        <end position="400"/>
    </location>
</feature>
<dbReference type="PANTHER" id="PTHR16515:SF49">
    <property type="entry name" value="GASTRULA ZINC FINGER PROTEIN XLCGF49.1-LIKE-RELATED"/>
    <property type="match status" value="1"/>
</dbReference>
<feature type="domain" description="C2H2-type" evidence="9">
    <location>
        <begin position="281"/>
        <end position="308"/>
    </location>
</feature>
<dbReference type="Pfam" id="PF00096">
    <property type="entry name" value="zf-C2H2"/>
    <property type="match status" value="4"/>
</dbReference>
<evidence type="ECO:0000256" key="6">
    <source>
        <dbReference type="ARBA" id="ARBA00023242"/>
    </source>
</evidence>
<keyword evidence="4 7" id="KW-0863">Zinc-finger</keyword>
<keyword evidence="11" id="KW-1185">Reference proteome</keyword>
<keyword evidence="5" id="KW-0862">Zinc</keyword>
<evidence type="ECO:0000313" key="11">
    <source>
        <dbReference type="Proteomes" id="UP001557470"/>
    </source>
</evidence>
<dbReference type="GO" id="GO:0005634">
    <property type="term" value="C:nucleus"/>
    <property type="evidence" value="ECO:0007669"/>
    <property type="project" value="UniProtKB-SubCell"/>
</dbReference>
<evidence type="ECO:0000256" key="5">
    <source>
        <dbReference type="ARBA" id="ARBA00022833"/>
    </source>
</evidence>
<organism evidence="10 11">
    <name type="scientific">Umbra pygmaea</name>
    <name type="common">Eastern mudminnow</name>
    <dbReference type="NCBI Taxonomy" id="75934"/>
    <lineage>
        <taxon>Eukaryota</taxon>
        <taxon>Metazoa</taxon>
        <taxon>Chordata</taxon>
        <taxon>Craniata</taxon>
        <taxon>Vertebrata</taxon>
        <taxon>Euteleostomi</taxon>
        <taxon>Actinopterygii</taxon>
        <taxon>Neopterygii</taxon>
        <taxon>Teleostei</taxon>
        <taxon>Protacanthopterygii</taxon>
        <taxon>Esociformes</taxon>
        <taxon>Umbridae</taxon>
        <taxon>Umbra</taxon>
    </lineage>
</organism>
<dbReference type="Pfam" id="PF13912">
    <property type="entry name" value="zf-C2H2_6"/>
    <property type="match status" value="1"/>
</dbReference>
<accession>A0ABD0XT42</accession>
<evidence type="ECO:0000256" key="7">
    <source>
        <dbReference type="PROSITE-ProRule" id="PRU00042"/>
    </source>
</evidence>
<dbReference type="FunFam" id="3.30.160.60:FF:000446">
    <property type="entry name" value="Zinc finger protein"/>
    <property type="match status" value="1"/>
</dbReference>
<evidence type="ECO:0000259" key="9">
    <source>
        <dbReference type="PROSITE" id="PS50157"/>
    </source>
</evidence>
<dbReference type="InterPro" id="IPR036236">
    <property type="entry name" value="Znf_C2H2_sf"/>
</dbReference>
<reference evidence="10 11" key="1">
    <citation type="submission" date="2024-06" db="EMBL/GenBank/DDBJ databases">
        <authorList>
            <person name="Pan Q."/>
            <person name="Wen M."/>
            <person name="Jouanno E."/>
            <person name="Zahm M."/>
            <person name="Klopp C."/>
            <person name="Cabau C."/>
            <person name="Louis A."/>
            <person name="Berthelot C."/>
            <person name="Parey E."/>
            <person name="Roest Crollius H."/>
            <person name="Montfort J."/>
            <person name="Robinson-Rechavi M."/>
            <person name="Bouchez O."/>
            <person name="Lampietro C."/>
            <person name="Lopez Roques C."/>
            <person name="Donnadieu C."/>
            <person name="Postlethwait J."/>
            <person name="Bobe J."/>
            <person name="Verreycken H."/>
            <person name="Guiguen Y."/>
        </authorList>
    </citation>
    <scope>NUCLEOTIDE SEQUENCE [LARGE SCALE GENOMIC DNA]</scope>
    <source>
        <strain evidence="10">Up_M1</strain>
        <tissue evidence="10">Testis</tissue>
    </source>
</reference>
<name>A0ABD0XT42_UMBPY</name>
<feature type="domain" description="C2H2-type" evidence="9">
    <location>
        <begin position="345"/>
        <end position="372"/>
    </location>
</feature>
<feature type="compositionally biased region" description="Basic and acidic residues" evidence="8">
    <location>
        <begin position="156"/>
        <end position="167"/>
    </location>
</feature>
<dbReference type="Proteomes" id="UP001557470">
    <property type="component" value="Unassembled WGS sequence"/>
</dbReference>
<evidence type="ECO:0000256" key="4">
    <source>
        <dbReference type="ARBA" id="ARBA00022771"/>
    </source>
</evidence>
<dbReference type="SMART" id="SM00355">
    <property type="entry name" value="ZnF_C2H2"/>
    <property type="match status" value="6"/>
</dbReference>
<comment type="caution">
    <text evidence="10">The sequence shown here is derived from an EMBL/GenBank/DDBJ whole genome shotgun (WGS) entry which is preliminary data.</text>
</comment>
<protein>
    <recommendedName>
        <fullName evidence="9">C2H2-type domain-containing protein</fullName>
    </recommendedName>
</protein>
<dbReference type="PANTHER" id="PTHR16515">
    <property type="entry name" value="PR DOMAIN ZINC FINGER PROTEIN"/>
    <property type="match status" value="1"/>
</dbReference>
<dbReference type="EMBL" id="JAGEUA010000002">
    <property type="protein sequence ID" value="KAL1005171.1"/>
    <property type="molecule type" value="Genomic_DNA"/>
</dbReference>
<gene>
    <name evidence="10" type="ORF">UPYG_G00055490</name>
</gene>
<evidence type="ECO:0000313" key="10">
    <source>
        <dbReference type="EMBL" id="KAL1005171.1"/>
    </source>
</evidence>
<feature type="domain" description="C2H2-type" evidence="9">
    <location>
        <begin position="253"/>
        <end position="280"/>
    </location>
</feature>
<keyword evidence="3" id="KW-0677">Repeat</keyword>
<keyword evidence="2" id="KW-0479">Metal-binding</keyword>
<dbReference type="FunFam" id="3.30.160.60:FF:000688">
    <property type="entry name" value="zinc finger protein 197 isoform X1"/>
    <property type="match status" value="1"/>
</dbReference>
<dbReference type="GO" id="GO:0008270">
    <property type="term" value="F:zinc ion binding"/>
    <property type="evidence" value="ECO:0007669"/>
    <property type="project" value="UniProtKB-KW"/>
</dbReference>
<evidence type="ECO:0000256" key="2">
    <source>
        <dbReference type="ARBA" id="ARBA00022723"/>
    </source>
</evidence>
<dbReference type="Gene3D" id="3.30.160.60">
    <property type="entry name" value="Classic Zinc Finger"/>
    <property type="match status" value="5"/>
</dbReference>
<dbReference type="PROSITE" id="PS50157">
    <property type="entry name" value="ZINC_FINGER_C2H2_2"/>
    <property type="match status" value="6"/>
</dbReference>
<dbReference type="InterPro" id="IPR013087">
    <property type="entry name" value="Znf_C2H2_type"/>
</dbReference>
<evidence type="ECO:0000256" key="3">
    <source>
        <dbReference type="ARBA" id="ARBA00022737"/>
    </source>
</evidence>
<dbReference type="SUPFAM" id="SSF57667">
    <property type="entry name" value="beta-beta-alpha zinc fingers"/>
    <property type="match status" value="4"/>
</dbReference>
<keyword evidence="6" id="KW-0539">Nucleus</keyword>
<sequence>MEREKGVLMDEIEKSLWNLTEDNLRFLYEHHGQKSKDGSEVKRMDHRSLRRKILEEMWDNTDSMKSEEQGISWLFQLKQDISRLLEGAVNCGECTSERRVAKPSTGVEAEPVSPSQSDEDESADSDVEDSEWLPGDRLQTAPVNPTQSYDGALDGNEERRREVREWMTSHGAELPPDRNTSGHQDQSPHAHSDLPNPPGRGSRGSALLRCLNKRMHVQLGEDSKTSSTGETSDILREGKRPKKTLSGGRPSSHICHHCGKNLGSQKSLKSHMRVHTEEKPHGCSECGETFRLLRSLKKHQKLHTGEVRATNEVNIPHPCPHCKVTLASKKELKDHLRVHHTEKSQLCSECGKRFSSTYALRKHQRLHTGEQLHLCPDCGKTFYTQAHLISHQRVHAEHRDRPHICPVCGRGFTAASSLKSHQKDKAIPPYATAASALGLCFRV</sequence>
<dbReference type="Pfam" id="PF12874">
    <property type="entry name" value="zf-met"/>
    <property type="match status" value="1"/>
</dbReference>
<dbReference type="FunFam" id="3.30.160.60:FF:002343">
    <property type="entry name" value="Zinc finger protein 33A"/>
    <property type="match status" value="2"/>
</dbReference>
<feature type="compositionally biased region" description="Acidic residues" evidence="8">
    <location>
        <begin position="117"/>
        <end position="131"/>
    </location>
</feature>
<dbReference type="PROSITE" id="PS00028">
    <property type="entry name" value="ZINC_FINGER_C2H2_1"/>
    <property type="match status" value="5"/>
</dbReference>
<proteinExistence type="predicted"/>
<feature type="region of interest" description="Disordered" evidence="8">
    <location>
        <begin position="96"/>
        <end position="205"/>
    </location>
</feature>